<keyword evidence="2" id="KW-1133">Transmembrane helix</keyword>
<evidence type="ECO:0000259" key="4">
    <source>
        <dbReference type="Pfam" id="PF09294"/>
    </source>
</evidence>
<evidence type="ECO:0000256" key="2">
    <source>
        <dbReference type="SAM" id="Phobius"/>
    </source>
</evidence>
<dbReference type="InterPro" id="IPR015373">
    <property type="entry name" value="Interferon/interleukin_rcp_dom"/>
</dbReference>
<evidence type="ECO:0000313" key="5">
    <source>
        <dbReference type="EMBL" id="ROL48997.1"/>
    </source>
</evidence>
<comment type="caution">
    <text evidence="5">The sequence shown here is derived from an EMBL/GenBank/DDBJ whole genome shotgun (WGS) entry which is preliminary data.</text>
</comment>
<gene>
    <name evidence="5" type="ORF">DPX16_16612</name>
</gene>
<protein>
    <submittedName>
        <fullName evidence="5">Interferon alpha/beta receptor 1a</fullName>
    </submittedName>
</protein>
<sequence>MIMQTPLERLRRKTLKLLQTLNTQYVLHWDWADDQQTAVNGTLTFTAQYLSAFQSRKAAHQQKWRTVCADVSERLCDFTDAGLNYWGIYYLRVRANTAQWFSSWTNISFCPDKEADLGPPSSVKLTSVKGDLEIVIADPLSSTNESMKTLAPDMHYRIQYWKKLEDYKFQNRQLSVYLGGFGFLEDVLRFFMLVVDASASNSPPFSIGTAMNREKAKVLKTKNNVVTLSELDGSTWYCVRVQSCCDFYNKTSVFSDTHCTRTEGQTPYWQIFLYFLLSLVLCFLLVLVWFCFYKVLKSLKSIFYPNVQLPAHIQELWSSDSEKPQLLPPDSPGSVCEHLDMISAEMDAVMDAQSLNSEDQDTSAPSRHGSGDSGFSSTEEDFSQHGAITDGQTDDVCKTNRRHTEELHDGTLCA</sequence>
<dbReference type="Pfam" id="PF01108">
    <property type="entry name" value="Tissue_fac"/>
    <property type="match status" value="1"/>
</dbReference>
<dbReference type="AlphaFoldDB" id="A0A3N0YS06"/>
<dbReference type="EMBL" id="RJVU01027559">
    <property type="protein sequence ID" value="ROL48997.1"/>
    <property type="molecule type" value="Genomic_DNA"/>
</dbReference>
<feature type="region of interest" description="Disordered" evidence="1">
    <location>
        <begin position="355"/>
        <end position="397"/>
    </location>
</feature>
<evidence type="ECO:0000256" key="1">
    <source>
        <dbReference type="SAM" id="MobiDB-lite"/>
    </source>
</evidence>
<reference evidence="5 6" key="1">
    <citation type="submission" date="2018-10" db="EMBL/GenBank/DDBJ databases">
        <title>Genome assembly for a Yunnan-Guizhou Plateau 3E fish, Anabarilius grahami (Regan), and its evolutionary and genetic applications.</title>
        <authorList>
            <person name="Jiang W."/>
        </authorList>
    </citation>
    <scope>NUCLEOTIDE SEQUENCE [LARGE SCALE GENOMIC DNA]</scope>
    <source>
        <strain evidence="5">AG-KIZ</strain>
        <tissue evidence="5">Muscle</tissue>
    </source>
</reference>
<feature type="domain" description="Interferon/interleukin receptor" evidence="4">
    <location>
        <begin position="214"/>
        <end position="263"/>
    </location>
</feature>
<dbReference type="Proteomes" id="UP000281406">
    <property type="component" value="Unassembled WGS sequence"/>
</dbReference>
<keyword evidence="5" id="KW-0675">Receptor</keyword>
<dbReference type="OrthoDB" id="9944680at2759"/>
<dbReference type="Gene3D" id="2.60.40.10">
    <property type="entry name" value="Immunoglobulins"/>
    <property type="match status" value="2"/>
</dbReference>
<dbReference type="InterPro" id="IPR003961">
    <property type="entry name" value="FN3_dom"/>
</dbReference>
<proteinExistence type="predicted"/>
<organism evidence="5 6">
    <name type="scientific">Anabarilius grahami</name>
    <name type="common">Kanglang fish</name>
    <name type="synonym">Barilius grahami</name>
    <dbReference type="NCBI Taxonomy" id="495550"/>
    <lineage>
        <taxon>Eukaryota</taxon>
        <taxon>Metazoa</taxon>
        <taxon>Chordata</taxon>
        <taxon>Craniata</taxon>
        <taxon>Vertebrata</taxon>
        <taxon>Euteleostomi</taxon>
        <taxon>Actinopterygii</taxon>
        <taxon>Neopterygii</taxon>
        <taxon>Teleostei</taxon>
        <taxon>Ostariophysi</taxon>
        <taxon>Cypriniformes</taxon>
        <taxon>Xenocyprididae</taxon>
        <taxon>Xenocypridinae</taxon>
        <taxon>Xenocypridinae incertae sedis</taxon>
        <taxon>Anabarilius</taxon>
    </lineage>
</organism>
<dbReference type="GO" id="GO:0005886">
    <property type="term" value="C:plasma membrane"/>
    <property type="evidence" value="ECO:0007669"/>
    <property type="project" value="TreeGrafter"/>
</dbReference>
<feature type="transmembrane region" description="Helical" evidence="2">
    <location>
        <begin position="268"/>
        <end position="292"/>
    </location>
</feature>
<feature type="domain" description="Fibronectin type-III" evidence="3">
    <location>
        <begin position="18"/>
        <end position="104"/>
    </location>
</feature>
<feature type="domain" description="Interferon/interleukin receptor" evidence="4">
    <location>
        <begin position="116"/>
        <end position="166"/>
    </location>
</feature>
<evidence type="ECO:0000313" key="6">
    <source>
        <dbReference type="Proteomes" id="UP000281406"/>
    </source>
</evidence>
<dbReference type="PANTHER" id="PTHR20859:SF85">
    <property type="entry name" value="INTERFERON ALPHA_BETA RECEPTOR 1 ISOFORM X1"/>
    <property type="match status" value="1"/>
</dbReference>
<dbReference type="PANTHER" id="PTHR20859">
    <property type="entry name" value="INTERFERON/INTERLEUKIN RECEPTOR"/>
    <property type="match status" value="1"/>
</dbReference>
<feature type="compositionally biased region" description="Polar residues" evidence="1">
    <location>
        <begin position="355"/>
        <end position="365"/>
    </location>
</feature>
<keyword evidence="2" id="KW-0472">Membrane</keyword>
<dbReference type="InterPro" id="IPR036116">
    <property type="entry name" value="FN3_sf"/>
</dbReference>
<dbReference type="SUPFAM" id="SSF49265">
    <property type="entry name" value="Fibronectin type III"/>
    <property type="match status" value="3"/>
</dbReference>
<dbReference type="InterPro" id="IPR050650">
    <property type="entry name" value="Type-II_Cytokine-TF_Rcpt"/>
</dbReference>
<evidence type="ECO:0000259" key="3">
    <source>
        <dbReference type="Pfam" id="PF01108"/>
    </source>
</evidence>
<dbReference type="InterPro" id="IPR013783">
    <property type="entry name" value="Ig-like_fold"/>
</dbReference>
<name>A0A3N0YS06_ANAGA</name>
<dbReference type="GO" id="GO:0004904">
    <property type="term" value="F:interferon receptor activity"/>
    <property type="evidence" value="ECO:0007669"/>
    <property type="project" value="TreeGrafter"/>
</dbReference>
<accession>A0A3N0YS06</accession>
<dbReference type="Pfam" id="PF09294">
    <property type="entry name" value="Interfer-bind"/>
    <property type="match status" value="2"/>
</dbReference>
<keyword evidence="2" id="KW-0812">Transmembrane</keyword>
<keyword evidence="6" id="KW-1185">Reference proteome</keyword>